<feature type="transmembrane region" description="Helical" evidence="7">
    <location>
        <begin position="131"/>
        <end position="150"/>
    </location>
</feature>
<dbReference type="EMBL" id="SJOI01000001">
    <property type="protein sequence ID" value="TCL04275.1"/>
    <property type="molecule type" value="Genomic_DNA"/>
</dbReference>
<evidence type="ECO:0000256" key="5">
    <source>
        <dbReference type="ARBA" id="ARBA00022989"/>
    </source>
</evidence>
<evidence type="ECO:0000313" key="9">
    <source>
        <dbReference type="Proteomes" id="UP000294555"/>
    </source>
</evidence>
<dbReference type="AlphaFoldDB" id="A0A4R1NA57"/>
<dbReference type="Proteomes" id="UP000294555">
    <property type="component" value="Unassembled WGS sequence"/>
</dbReference>
<sequence>MSTSESSDVVIKSPDGRSSSRWWQQEDWWSIFLALILISAAYILFSQGGSLKWLATGPTKWTTLGEAGADLLRRLPALGGLYLVWAVLLTISSAIIGHDSRKFLGGFTVLFIVSVFIFQLGAWASASRYNLEPPLLALVLGLVVSNIWQIPDWLARSLRVEYYIKIGIVLLGATLPLTLIQWAGPVAIGQAAIVSLVTFFAIFITGRLLGLENRFAAVLGVGGAVCGVSAAIAVAGAVRAKREQASVAISLVIIWAIVSLLALPFISRALGLSTGVAGAWIGTSEFADAAGIAAAQTYSDFAAHSGGAIAGNPDAAVQAFTLMKVIGRDIWIGIWAFALAIVATTWWRGEDGTVSARAGSGEIWRRFPKFVIGFVVASVFVTWLSSHYSLAEYRTTVTPAFIAPITALRTWAFIFCFLSIGLSTRFASLTSTGLRPFWAFTVGVVINVLLGYFLSVHVFADFWNQLGNS</sequence>
<evidence type="ECO:0000313" key="8">
    <source>
        <dbReference type="EMBL" id="TCL04275.1"/>
    </source>
</evidence>
<feature type="transmembrane region" description="Helical" evidence="7">
    <location>
        <begin position="401"/>
        <end position="424"/>
    </location>
</feature>
<dbReference type="PANTHER" id="PTHR30106:SF1">
    <property type="entry name" value="UPF0324 MEMBRANE PROTEIN FN0533"/>
    <property type="match status" value="1"/>
</dbReference>
<keyword evidence="3" id="KW-1003">Cell membrane</keyword>
<evidence type="ECO:0000256" key="2">
    <source>
        <dbReference type="ARBA" id="ARBA00007977"/>
    </source>
</evidence>
<dbReference type="GO" id="GO:0005886">
    <property type="term" value="C:plasma membrane"/>
    <property type="evidence" value="ECO:0007669"/>
    <property type="project" value="UniProtKB-SubCell"/>
</dbReference>
<protein>
    <submittedName>
        <fullName evidence="8">Putative membrane protein YadS</fullName>
    </submittedName>
</protein>
<feature type="transmembrane region" description="Helical" evidence="7">
    <location>
        <begin position="162"/>
        <end position="180"/>
    </location>
</feature>
<dbReference type="OrthoDB" id="9766798at2"/>
<gene>
    <name evidence="8" type="ORF">EZJ58_2388</name>
</gene>
<dbReference type="PANTHER" id="PTHR30106">
    <property type="entry name" value="INNER MEMBRANE PROTEIN YEIH-RELATED"/>
    <property type="match status" value="1"/>
</dbReference>
<keyword evidence="6 7" id="KW-0472">Membrane</keyword>
<evidence type="ECO:0000256" key="3">
    <source>
        <dbReference type="ARBA" id="ARBA00022475"/>
    </source>
</evidence>
<feature type="transmembrane region" description="Helical" evidence="7">
    <location>
        <begin position="245"/>
        <end position="266"/>
    </location>
</feature>
<feature type="transmembrane region" description="Helical" evidence="7">
    <location>
        <begin position="187"/>
        <end position="209"/>
    </location>
</feature>
<dbReference type="Pfam" id="PF03601">
    <property type="entry name" value="Cons_hypoth698"/>
    <property type="match status" value="1"/>
</dbReference>
<keyword evidence="4 7" id="KW-0812">Transmembrane</keyword>
<name>A0A4R1NA57_9GAMM</name>
<evidence type="ECO:0000256" key="1">
    <source>
        <dbReference type="ARBA" id="ARBA00004651"/>
    </source>
</evidence>
<evidence type="ECO:0000256" key="4">
    <source>
        <dbReference type="ARBA" id="ARBA00022692"/>
    </source>
</evidence>
<feature type="transmembrane region" description="Helical" evidence="7">
    <location>
        <begin position="103"/>
        <end position="124"/>
    </location>
</feature>
<comment type="caution">
    <text evidence="8">The sequence shown here is derived from an EMBL/GenBank/DDBJ whole genome shotgun (WGS) entry which is preliminary data.</text>
</comment>
<dbReference type="InterPro" id="IPR018383">
    <property type="entry name" value="UPF0324_pro"/>
</dbReference>
<feature type="transmembrane region" description="Helical" evidence="7">
    <location>
        <begin position="370"/>
        <end position="389"/>
    </location>
</feature>
<feature type="transmembrane region" description="Helical" evidence="7">
    <location>
        <begin position="215"/>
        <end position="238"/>
    </location>
</feature>
<keyword evidence="9" id="KW-1185">Reference proteome</keyword>
<accession>A0A4R1NA57</accession>
<reference evidence="8 9" key="1">
    <citation type="submission" date="2019-02" db="EMBL/GenBank/DDBJ databases">
        <title>Investigation of anaerobic lignin degradation for improved lignocellulosic biofuels.</title>
        <authorList>
            <person name="Deangelis K."/>
        </authorList>
    </citation>
    <scope>NUCLEOTIDE SEQUENCE [LARGE SCALE GENOMIC DNA]</scope>
    <source>
        <strain evidence="8 9">159R</strain>
    </source>
</reference>
<feature type="transmembrane region" description="Helical" evidence="7">
    <location>
        <begin position="436"/>
        <end position="460"/>
    </location>
</feature>
<feature type="transmembrane region" description="Helical" evidence="7">
    <location>
        <begin position="330"/>
        <end position="349"/>
    </location>
</feature>
<organism evidence="8 9">
    <name type="scientific">Sodalis ligni</name>
    <dbReference type="NCBI Taxonomy" id="2697027"/>
    <lineage>
        <taxon>Bacteria</taxon>
        <taxon>Pseudomonadati</taxon>
        <taxon>Pseudomonadota</taxon>
        <taxon>Gammaproteobacteria</taxon>
        <taxon>Enterobacterales</taxon>
        <taxon>Bruguierivoracaceae</taxon>
        <taxon>Sodalis</taxon>
    </lineage>
</organism>
<comment type="subcellular location">
    <subcellularLocation>
        <location evidence="1">Cell membrane</location>
        <topology evidence="1">Multi-pass membrane protein</topology>
    </subcellularLocation>
</comment>
<feature type="transmembrane region" description="Helical" evidence="7">
    <location>
        <begin position="28"/>
        <end position="45"/>
    </location>
</feature>
<evidence type="ECO:0000256" key="7">
    <source>
        <dbReference type="SAM" id="Phobius"/>
    </source>
</evidence>
<feature type="transmembrane region" description="Helical" evidence="7">
    <location>
        <begin position="77"/>
        <end position="97"/>
    </location>
</feature>
<keyword evidence="5 7" id="KW-1133">Transmembrane helix</keyword>
<proteinExistence type="inferred from homology"/>
<evidence type="ECO:0000256" key="6">
    <source>
        <dbReference type="ARBA" id="ARBA00023136"/>
    </source>
</evidence>
<comment type="similarity">
    <text evidence="2">Belongs to the UPF0324 family.</text>
</comment>
<dbReference type="RefSeq" id="WP_132923066.1">
    <property type="nucleotide sequence ID" value="NZ_SJOI01000001.1"/>
</dbReference>